<dbReference type="PANTHER" id="PTHR23546:SF1">
    <property type="entry name" value="MEMBRANE PROTEIN"/>
    <property type="match status" value="1"/>
</dbReference>
<feature type="transmembrane region" description="Helical" evidence="4">
    <location>
        <begin position="250"/>
        <end position="269"/>
    </location>
</feature>
<keyword evidence="7" id="KW-1185">Reference proteome</keyword>
<evidence type="ECO:0000256" key="4">
    <source>
        <dbReference type="SAM" id="Phobius"/>
    </source>
</evidence>
<keyword evidence="3 4" id="KW-0472">Membrane</keyword>
<evidence type="ECO:0000313" key="7">
    <source>
        <dbReference type="Proteomes" id="UP000518892"/>
    </source>
</evidence>
<dbReference type="PANTHER" id="PTHR23546">
    <property type="entry name" value="TRANSPORT PROTEIN"/>
    <property type="match status" value="1"/>
</dbReference>
<gene>
    <name evidence="6" type="ORF">FHR97_001818</name>
</gene>
<protein>
    <submittedName>
        <fullName evidence="6">MFS family permease</fullName>
    </submittedName>
</protein>
<dbReference type="InterPro" id="IPR011701">
    <property type="entry name" value="MFS"/>
</dbReference>
<evidence type="ECO:0000256" key="3">
    <source>
        <dbReference type="ARBA" id="ARBA00023136"/>
    </source>
</evidence>
<feature type="transmembrane region" description="Helical" evidence="4">
    <location>
        <begin position="71"/>
        <end position="90"/>
    </location>
</feature>
<dbReference type="GO" id="GO:0022857">
    <property type="term" value="F:transmembrane transporter activity"/>
    <property type="evidence" value="ECO:0007669"/>
    <property type="project" value="InterPro"/>
</dbReference>
<feature type="transmembrane region" description="Helical" evidence="4">
    <location>
        <begin position="102"/>
        <end position="122"/>
    </location>
</feature>
<reference evidence="6 7" key="1">
    <citation type="submission" date="2020-08" db="EMBL/GenBank/DDBJ databases">
        <title>Genomic Encyclopedia of Type Strains, Phase III (KMG-III): the genomes of soil and plant-associated and newly described type strains.</title>
        <authorList>
            <person name="Whitman W."/>
        </authorList>
    </citation>
    <scope>NUCLEOTIDE SEQUENCE [LARGE SCALE GENOMIC DNA]</scope>
    <source>
        <strain evidence="6 7">CECT 7744</strain>
    </source>
</reference>
<dbReference type="Gene3D" id="1.20.1250.20">
    <property type="entry name" value="MFS general substrate transporter like domains"/>
    <property type="match status" value="1"/>
</dbReference>
<feature type="domain" description="Major facilitator superfamily (MFS) profile" evidence="5">
    <location>
        <begin position="5"/>
        <end position="398"/>
    </location>
</feature>
<evidence type="ECO:0000313" key="6">
    <source>
        <dbReference type="EMBL" id="MBB3230966.1"/>
    </source>
</evidence>
<name>A0A7W5HKX9_9GAMM</name>
<feature type="transmembrane region" description="Helical" evidence="4">
    <location>
        <begin position="42"/>
        <end position="59"/>
    </location>
</feature>
<dbReference type="Proteomes" id="UP000518892">
    <property type="component" value="Unassembled WGS sequence"/>
</dbReference>
<evidence type="ECO:0000256" key="2">
    <source>
        <dbReference type="ARBA" id="ARBA00022989"/>
    </source>
</evidence>
<dbReference type="SUPFAM" id="SSF103473">
    <property type="entry name" value="MFS general substrate transporter"/>
    <property type="match status" value="1"/>
</dbReference>
<proteinExistence type="predicted"/>
<organism evidence="6 7">
    <name type="scientific">Halomonas stenophila</name>
    <dbReference type="NCBI Taxonomy" id="795312"/>
    <lineage>
        <taxon>Bacteria</taxon>
        <taxon>Pseudomonadati</taxon>
        <taxon>Pseudomonadota</taxon>
        <taxon>Gammaproteobacteria</taxon>
        <taxon>Oceanospirillales</taxon>
        <taxon>Halomonadaceae</taxon>
        <taxon>Halomonas</taxon>
    </lineage>
</organism>
<dbReference type="PROSITE" id="PS50850">
    <property type="entry name" value="MFS"/>
    <property type="match status" value="1"/>
</dbReference>
<feature type="transmembrane region" description="Helical" evidence="4">
    <location>
        <begin position="168"/>
        <end position="191"/>
    </location>
</feature>
<keyword evidence="2 4" id="KW-1133">Transmembrane helix</keyword>
<accession>A0A7W5HKX9</accession>
<evidence type="ECO:0000256" key="1">
    <source>
        <dbReference type="ARBA" id="ARBA00022692"/>
    </source>
</evidence>
<dbReference type="AlphaFoldDB" id="A0A7W5HKX9"/>
<feature type="transmembrane region" description="Helical" evidence="4">
    <location>
        <begin position="276"/>
        <end position="295"/>
    </location>
</feature>
<feature type="transmembrane region" description="Helical" evidence="4">
    <location>
        <begin position="142"/>
        <end position="162"/>
    </location>
</feature>
<keyword evidence="1 4" id="KW-0812">Transmembrane</keyword>
<evidence type="ECO:0000259" key="5">
    <source>
        <dbReference type="PROSITE" id="PS50850"/>
    </source>
</evidence>
<comment type="caution">
    <text evidence="6">The sequence shown here is derived from an EMBL/GenBank/DDBJ whole genome shotgun (WGS) entry which is preliminary data.</text>
</comment>
<sequence length="398" mass="40595">MRFPSLWRISACAALLGLGQNGLLVALPVLVERFGLPLSQWAGLILLGSMLFLVGSPFWGRVADRHGPRLVVIQALSGYLASFTLIGIALWAAARGSLAEGWLLPLLVIARVLYGLTVSGMVPACQQWSLALHGGEERLRALAAVSAGLSAGRLLGPLLAAASLSLSAYAPFGVMLGGGLLALGLVCGVPHPRVSAAGQRTAPPAQPLLERLPCLAMALLLAMSVSLMQLGLPDALQARLDIEATRAGHLMGVLLSLGALGALAIQLGVTRHQRLGGYALLFLGALCLVAGYALLVQADGMPGFAAGVLVASIGTAMAVPGYTDAATRGGAPGASAGMLAMSHTLGYGAATLVVSLVAPSRLLMLTLVAALLLLLLVPAARTHFARPVPAPSTPPSND</sequence>
<feature type="transmembrane region" description="Helical" evidence="4">
    <location>
        <begin position="362"/>
        <end position="380"/>
    </location>
</feature>
<feature type="transmembrane region" description="Helical" evidence="4">
    <location>
        <begin position="301"/>
        <end position="322"/>
    </location>
</feature>
<feature type="transmembrane region" description="Helical" evidence="4">
    <location>
        <begin position="212"/>
        <end position="230"/>
    </location>
</feature>
<dbReference type="EMBL" id="JACHXR010000004">
    <property type="protein sequence ID" value="MBB3230966.1"/>
    <property type="molecule type" value="Genomic_DNA"/>
</dbReference>
<dbReference type="Pfam" id="PF07690">
    <property type="entry name" value="MFS_1"/>
    <property type="match status" value="1"/>
</dbReference>
<dbReference type="InterPro" id="IPR036259">
    <property type="entry name" value="MFS_trans_sf"/>
</dbReference>
<dbReference type="RefSeq" id="WP_183383466.1">
    <property type="nucleotide sequence ID" value="NZ_JACHXR010000004.1"/>
</dbReference>
<dbReference type="InterPro" id="IPR020846">
    <property type="entry name" value="MFS_dom"/>
</dbReference>
<feature type="transmembrane region" description="Helical" evidence="4">
    <location>
        <begin position="334"/>
        <end position="356"/>
    </location>
</feature>